<dbReference type="RefSeq" id="WP_354011520.1">
    <property type="nucleotide sequence ID" value="NZ_JBEWTA010000003.1"/>
</dbReference>
<gene>
    <name evidence="1" type="ORF">V5J35_000117</name>
</gene>
<name>A0ABV2SAY5_9GAMM</name>
<evidence type="ECO:0000313" key="2">
    <source>
        <dbReference type="Proteomes" id="UP001549366"/>
    </source>
</evidence>
<reference evidence="1 2" key="1">
    <citation type="submission" date="2024-06" db="EMBL/GenBank/DDBJ databases">
        <title>Genomic Encyclopedia of Type Strains, Phase V (KMG-V): Genome sequencing to study the core and pangenomes of soil and plant-associated prokaryotes.</title>
        <authorList>
            <person name="Whitman W."/>
        </authorList>
    </citation>
    <scope>NUCLEOTIDE SEQUENCE [LARGE SCALE GENOMIC DNA]</scope>
    <source>
        <strain evidence="1 2">NE40</strain>
    </source>
</reference>
<protein>
    <recommendedName>
        <fullName evidence="3">DUF1353 domain-containing protein</fullName>
    </recommendedName>
</protein>
<organism evidence="1 2">
    <name type="scientific">Endozoicomonas lisbonensis</name>
    <dbReference type="NCBI Taxonomy" id="3120522"/>
    <lineage>
        <taxon>Bacteria</taxon>
        <taxon>Pseudomonadati</taxon>
        <taxon>Pseudomonadota</taxon>
        <taxon>Gammaproteobacteria</taxon>
        <taxon>Oceanospirillales</taxon>
        <taxon>Endozoicomonadaceae</taxon>
        <taxon>Endozoicomonas</taxon>
    </lineage>
</organism>
<sequence>MHNTKPNPQPRKTQRTGNFPYRFKITTDYTCESGWQLPEAFDSKWLSISTTGRVTVKANDNGYAWDGCTPKKSVLNLWIIGVPDGHINHRTMKPYTYYASLVHDALYQYLDTVPVSKKNIDRLFLSMLGDFKLRFVYYGAVRLFGGRGVKQHGLRKQG</sequence>
<evidence type="ECO:0000313" key="1">
    <source>
        <dbReference type="EMBL" id="MET4754925.1"/>
    </source>
</evidence>
<accession>A0ABV2SAY5</accession>
<dbReference type="EMBL" id="JBEWTB010000001">
    <property type="protein sequence ID" value="MET4754925.1"/>
    <property type="molecule type" value="Genomic_DNA"/>
</dbReference>
<evidence type="ECO:0008006" key="3">
    <source>
        <dbReference type="Google" id="ProtNLM"/>
    </source>
</evidence>
<proteinExistence type="predicted"/>
<keyword evidence="2" id="KW-1185">Reference proteome</keyword>
<comment type="caution">
    <text evidence="1">The sequence shown here is derived from an EMBL/GenBank/DDBJ whole genome shotgun (WGS) entry which is preliminary data.</text>
</comment>
<dbReference type="Proteomes" id="UP001549366">
    <property type="component" value="Unassembled WGS sequence"/>
</dbReference>